<protein>
    <submittedName>
        <fullName evidence="4">Uncharacterized protein</fullName>
    </submittedName>
</protein>
<evidence type="ECO:0000256" key="2">
    <source>
        <dbReference type="ARBA" id="ARBA00022679"/>
    </source>
</evidence>
<evidence type="ECO:0000313" key="4">
    <source>
        <dbReference type="EMBL" id="MBD8524465.1"/>
    </source>
</evidence>
<proteinExistence type="predicted"/>
<dbReference type="GO" id="GO:0008914">
    <property type="term" value="F:leucyl-tRNA--protein transferase activity"/>
    <property type="evidence" value="ECO:0007669"/>
    <property type="project" value="InterPro"/>
</dbReference>
<dbReference type="InterPro" id="IPR042203">
    <property type="entry name" value="Leu/Phe-tRNA_Trfase_C"/>
</dbReference>
<name>A0AAW3ZGA5_9GAMM</name>
<dbReference type="EMBL" id="JACYTR010000002">
    <property type="protein sequence ID" value="MBD8524465.1"/>
    <property type="molecule type" value="Genomic_DNA"/>
</dbReference>
<dbReference type="Gene3D" id="3.40.630.70">
    <property type="entry name" value="Leucyl/phenylalanyl-tRNA-protein transferase, C-terminal domain"/>
    <property type="match status" value="1"/>
</dbReference>
<organism evidence="4 5">
    <name type="scientific">Pseudomarimonas arenosa</name>
    <dbReference type="NCBI Taxonomy" id="2774145"/>
    <lineage>
        <taxon>Bacteria</taxon>
        <taxon>Pseudomonadati</taxon>
        <taxon>Pseudomonadota</taxon>
        <taxon>Gammaproteobacteria</taxon>
        <taxon>Lysobacterales</taxon>
        <taxon>Lysobacteraceae</taxon>
        <taxon>Pseudomarimonas</taxon>
    </lineage>
</organism>
<dbReference type="Pfam" id="PF03588">
    <property type="entry name" value="Leu_Phe_trans"/>
    <property type="match status" value="1"/>
</dbReference>
<evidence type="ECO:0000313" key="5">
    <source>
        <dbReference type="Proteomes" id="UP000613768"/>
    </source>
</evidence>
<dbReference type="InterPro" id="IPR004616">
    <property type="entry name" value="Leu/Phe-tRNA_Trfase"/>
</dbReference>
<keyword evidence="1" id="KW-0963">Cytoplasm</keyword>
<evidence type="ECO:0000256" key="1">
    <source>
        <dbReference type="ARBA" id="ARBA00022490"/>
    </source>
</evidence>
<reference evidence="4 5" key="1">
    <citation type="submission" date="2020-09" db="EMBL/GenBank/DDBJ databases">
        <title>Pseudoxanthomonas sp. CAU 1598 isolated from sand of Yaerae Beach.</title>
        <authorList>
            <person name="Kim W."/>
        </authorList>
    </citation>
    <scope>NUCLEOTIDE SEQUENCE [LARGE SCALE GENOMIC DNA]</scope>
    <source>
        <strain evidence="4 5">CAU 1598</strain>
    </source>
</reference>
<dbReference type="InterPro" id="IPR016181">
    <property type="entry name" value="Acyl_CoA_acyltransferase"/>
</dbReference>
<dbReference type="Proteomes" id="UP000613768">
    <property type="component" value="Unassembled WGS sequence"/>
</dbReference>
<keyword evidence="5" id="KW-1185">Reference proteome</keyword>
<accession>A0AAW3ZGA5</accession>
<keyword evidence="3" id="KW-0012">Acyltransferase</keyword>
<keyword evidence="2" id="KW-0808">Transferase</keyword>
<comment type="caution">
    <text evidence="4">The sequence shown here is derived from an EMBL/GenBank/DDBJ whole genome shotgun (WGS) entry which is preliminary data.</text>
</comment>
<evidence type="ECO:0000256" key="3">
    <source>
        <dbReference type="ARBA" id="ARBA00023315"/>
    </source>
</evidence>
<dbReference type="SUPFAM" id="SSF55729">
    <property type="entry name" value="Acyl-CoA N-acyltransferases (Nat)"/>
    <property type="match status" value="1"/>
</dbReference>
<dbReference type="GO" id="GO:0030163">
    <property type="term" value="P:protein catabolic process"/>
    <property type="evidence" value="ECO:0007669"/>
    <property type="project" value="InterPro"/>
</dbReference>
<sequence length="63" mass="6702">MKSSGWTCSDLPLCGAAHSLEVWQAEQLIGGISASPLGCFFVGESMFSSHVQRAKATRTASRN</sequence>
<dbReference type="AlphaFoldDB" id="A0AAW3ZGA5"/>
<gene>
    <name evidence="4" type="ORF">IFO71_01815</name>
</gene>